<dbReference type="InterPro" id="IPR041589">
    <property type="entry name" value="DNAH3_AAA_lid_1"/>
</dbReference>
<reference evidence="3" key="2">
    <citation type="submission" date="2015-06" db="UniProtKB">
        <authorList>
            <consortium name="EnsemblMetazoa"/>
        </authorList>
    </citation>
    <scope>IDENTIFICATION</scope>
</reference>
<dbReference type="AlphaFoldDB" id="T1GRE7"/>
<dbReference type="FunFam" id="3.40.50.300:FF:001221">
    <property type="entry name" value="Axonemal dynein heavy chain 8"/>
    <property type="match status" value="1"/>
</dbReference>
<dbReference type="STRING" id="36166.T1GRE7"/>
<evidence type="ECO:0000256" key="1">
    <source>
        <dbReference type="ARBA" id="ARBA00008887"/>
    </source>
</evidence>
<dbReference type="InterPro" id="IPR026983">
    <property type="entry name" value="DHC"/>
</dbReference>
<comment type="similarity">
    <text evidence="1">Belongs to the dynein heavy chain family.</text>
</comment>
<dbReference type="PANTHER" id="PTHR46532:SF4">
    <property type="entry name" value="AAA+ ATPASE DOMAIN-CONTAINING PROTEIN"/>
    <property type="match status" value="1"/>
</dbReference>
<dbReference type="Gene3D" id="3.40.50.300">
    <property type="entry name" value="P-loop containing nucleotide triphosphate hydrolases"/>
    <property type="match status" value="1"/>
</dbReference>
<dbReference type="PANTHER" id="PTHR46532">
    <property type="entry name" value="MALE FERTILITY FACTOR KL5"/>
    <property type="match status" value="1"/>
</dbReference>
<keyword evidence="4" id="KW-1185">Reference proteome</keyword>
<dbReference type="Pfam" id="PF12775">
    <property type="entry name" value="AAA_7"/>
    <property type="match status" value="1"/>
</dbReference>
<dbReference type="EnsemblMetazoa" id="MESCA006228-RA">
    <property type="protein sequence ID" value="MESCA006228-PA"/>
    <property type="gene ID" value="MESCA006228"/>
</dbReference>
<reference evidence="4" key="1">
    <citation type="submission" date="2013-02" db="EMBL/GenBank/DDBJ databases">
        <authorList>
            <person name="Hughes D."/>
        </authorList>
    </citation>
    <scope>NUCLEOTIDE SEQUENCE</scope>
    <source>
        <strain>Durham</strain>
        <strain evidence="4">NC isolate 2 -- Noor lab</strain>
    </source>
</reference>
<dbReference type="Pfam" id="PF17857">
    <property type="entry name" value="AAA_lid_1"/>
    <property type="match status" value="1"/>
</dbReference>
<dbReference type="EMBL" id="CAQQ02165466">
    <property type="status" value="NOT_ANNOTATED_CDS"/>
    <property type="molecule type" value="Genomic_DNA"/>
</dbReference>
<name>T1GRE7_MEGSC</name>
<dbReference type="SUPFAM" id="SSF52540">
    <property type="entry name" value="P-loop containing nucleoside triphosphate hydrolases"/>
    <property type="match status" value="1"/>
</dbReference>
<sequence length="380" mass="43585">MKLEENEEVCSPEQLHRLYIFANKVECLYERNLSRLDYPSGDTENTIFDFFVSEAGAWQSWKSLVTPYLYPEVSTPDYLSILVPIVDNVRIDYLIGTIANQEKAVMLIGEQGTGKTVMMKNYMKKLSAETHMSRSFNFSSATSPYQFQKTIESYVEKRVGVTFGPPGGRKLVVFIDDINLPEINCWGDQITNEIVRQTMDMKGFYSLEKPGDFTTVVDVQYVGAMGLPGGGRNDIPSRLKRQFCVFNCNIPDNDSIDKIFRVVGEGHYNAKRGFSTDVRSLVKKLIPLTRHLWEETRNKLLPTPAKFHYVFSLRDLSRIWQGMVGTLSTVITAEIVLMSLWKHEVTRVFADRFTTVEDKEWFGTELFALVKKELGEIIRR</sequence>
<dbReference type="HOGENOM" id="CLU_728230_0_0_1"/>
<dbReference type="GO" id="GO:0051959">
    <property type="term" value="F:dynein light intermediate chain binding"/>
    <property type="evidence" value="ECO:0007669"/>
    <property type="project" value="InterPro"/>
</dbReference>
<dbReference type="GO" id="GO:0007018">
    <property type="term" value="P:microtubule-based movement"/>
    <property type="evidence" value="ECO:0007669"/>
    <property type="project" value="InterPro"/>
</dbReference>
<feature type="domain" description="Dynein heavy chain 3 AAA+ lid" evidence="2">
    <location>
        <begin position="294"/>
        <end position="374"/>
    </location>
</feature>
<organism evidence="3 4">
    <name type="scientific">Megaselia scalaris</name>
    <name type="common">Humpbacked fly</name>
    <name type="synonym">Phora scalaris</name>
    <dbReference type="NCBI Taxonomy" id="36166"/>
    <lineage>
        <taxon>Eukaryota</taxon>
        <taxon>Metazoa</taxon>
        <taxon>Ecdysozoa</taxon>
        <taxon>Arthropoda</taxon>
        <taxon>Hexapoda</taxon>
        <taxon>Insecta</taxon>
        <taxon>Pterygota</taxon>
        <taxon>Neoptera</taxon>
        <taxon>Endopterygota</taxon>
        <taxon>Diptera</taxon>
        <taxon>Brachycera</taxon>
        <taxon>Muscomorpha</taxon>
        <taxon>Platypezoidea</taxon>
        <taxon>Phoridae</taxon>
        <taxon>Megaseliini</taxon>
        <taxon>Megaselia</taxon>
    </lineage>
</organism>
<dbReference type="GO" id="GO:0005858">
    <property type="term" value="C:axonemal dynein complex"/>
    <property type="evidence" value="ECO:0007669"/>
    <property type="project" value="TreeGrafter"/>
</dbReference>
<dbReference type="GO" id="GO:0045505">
    <property type="term" value="F:dynein intermediate chain binding"/>
    <property type="evidence" value="ECO:0007669"/>
    <property type="project" value="InterPro"/>
</dbReference>
<dbReference type="InterPro" id="IPR027417">
    <property type="entry name" value="P-loop_NTPase"/>
</dbReference>
<evidence type="ECO:0000313" key="4">
    <source>
        <dbReference type="Proteomes" id="UP000015102"/>
    </source>
</evidence>
<accession>T1GRE7</accession>
<dbReference type="OMA" id="VHECHRT"/>
<dbReference type="Gene3D" id="1.20.920.30">
    <property type="match status" value="1"/>
</dbReference>
<evidence type="ECO:0000313" key="3">
    <source>
        <dbReference type="EnsemblMetazoa" id="MESCA006228-PA"/>
    </source>
</evidence>
<proteinExistence type="inferred from homology"/>
<protein>
    <recommendedName>
        <fullName evidence="2">Dynein heavy chain 3 AAA+ lid domain-containing protein</fullName>
    </recommendedName>
</protein>
<dbReference type="Proteomes" id="UP000015102">
    <property type="component" value="Unassembled WGS sequence"/>
</dbReference>
<evidence type="ECO:0000259" key="2">
    <source>
        <dbReference type="Pfam" id="PF17857"/>
    </source>
</evidence>